<evidence type="ECO:0000313" key="4">
    <source>
        <dbReference type="EMBL" id="EMF30504.1"/>
    </source>
</evidence>
<dbReference type="GO" id="GO:0005829">
    <property type="term" value="C:cytosol"/>
    <property type="evidence" value="ECO:0007669"/>
    <property type="project" value="TreeGrafter"/>
</dbReference>
<dbReference type="SUPFAM" id="SSF52218">
    <property type="entry name" value="Flavoproteins"/>
    <property type="match status" value="1"/>
</dbReference>
<dbReference type="Pfam" id="PF02525">
    <property type="entry name" value="Flavodoxin_2"/>
    <property type="match status" value="1"/>
</dbReference>
<keyword evidence="2" id="KW-0560">Oxidoreductase</keyword>
<name>M3C2G4_STREZ</name>
<comment type="caution">
    <text evidence="4">The sequence shown here is derived from an EMBL/GenBank/DDBJ whole genome shotgun (WGS) entry which is preliminary data.</text>
</comment>
<accession>M3C2G4</accession>
<dbReference type="InterPro" id="IPR003680">
    <property type="entry name" value="Flavodoxin_fold"/>
</dbReference>
<dbReference type="AlphaFoldDB" id="M3C2G4"/>
<dbReference type="RefSeq" id="WP_006130250.1">
    <property type="nucleotide sequence ID" value="NZ_AOHP01000022.1"/>
</dbReference>
<dbReference type="InterPro" id="IPR029039">
    <property type="entry name" value="Flavoprotein-like_sf"/>
</dbReference>
<dbReference type="NCBIfam" id="NF007280">
    <property type="entry name" value="PRK09739.1"/>
    <property type="match status" value="1"/>
</dbReference>
<protein>
    <submittedName>
        <fullName evidence="4">NAD(P)H oxidoreductase YRKL</fullName>
    </submittedName>
</protein>
<evidence type="ECO:0000256" key="2">
    <source>
        <dbReference type="ARBA" id="ARBA00023002"/>
    </source>
</evidence>
<evidence type="ECO:0000259" key="3">
    <source>
        <dbReference type="Pfam" id="PF02525"/>
    </source>
</evidence>
<comment type="similarity">
    <text evidence="1">Belongs to the NAD(P)H dehydrogenase (quinone) family.</text>
</comment>
<dbReference type="PATRIC" id="fig|1284664.3.peg.690"/>
<evidence type="ECO:0000256" key="1">
    <source>
        <dbReference type="ARBA" id="ARBA00006252"/>
    </source>
</evidence>
<organism evidence="4 5">
    <name type="scientific">Streptomyces gancidicus BKS 13-15</name>
    <dbReference type="NCBI Taxonomy" id="1284664"/>
    <lineage>
        <taxon>Bacteria</taxon>
        <taxon>Bacillati</taxon>
        <taxon>Actinomycetota</taxon>
        <taxon>Actinomycetes</taxon>
        <taxon>Kitasatosporales</taxon>
        <taxon>Streptomycetaceae</taxon>
        <taxon>Streptomyces</taxon>
        <taxon>Streptomyces pseudogriseolus group</taxon>
    </lineage>
</organism>
<dbReference type="PANTHER" id="PTHR10204:SF34">
    <property type="entry name" value="NAD(P)H DEHYDROGENASE [QUINONE] 1 ISOFORM 1"/>
    <property type="match status" value="1"/>
</dbReference>
<dbReference type="GO" id="GO:0003955">
    <property type="term" value="F:NAD(P)H dehydrogenase (quinone) activity"/>
    <property type="evidence" value="ECO:0007669"/>
    <property type="project" value="TreeGrafter"/>
</dbReference>
<dbReference type="PANTHER" id="PTHR10204">
    <property type="entry name" value="NAD P H OXIDOREDUCTASE-RELATED"/>
    <property type="match status" value="1"/>
</dbReference>
<dbReference type="InterPro" id="IPR051545">
    <property type="entry name" value="NAD(P)H_dehydrogenase_qn"/>
</dbReference>
<keyword evidence="5" id="KW-1185">Reference proteome</keyword>
<dbReference type="Proteomes" id="UP000011732">
    <property type="component" value="Unassembled WGS sequence"/>
</dbReference>
<evidence type="ECO:0000313" key="5">
    <source>
        <dbReference type="Proteomes" id="UP000011732"/>
    </source>
</evidence>
<dbReference type="Gene3D" id="3.40.50.360">
    <property type="match status" value="1"/>
</dbReference>
<sequence length="198" mass="21555">MHTLLVVAHPRPSSLTAQVADRARSRLEAAGSTVDLLDLHTEGFDPRMTFEDEPDIDDPGKVYSAEVRAHMRRLEAADEIVIIFPVWWYGLPALLKGWIDRVWNHGFAYGPRTFTSQLAGKRVLWLGLAGGTERAFTRSGVHGLLEQQLTAGISRYSGIEAATSHVVYDTIDNGAAALETADAILADFVAAEATQVAA</sequence>
<reference evidence="4 5" key="1">
    <citation type="journal article" date="2013" name="Genome Announc.">
        <title>Draft Genome Sequence of Streptomyces gancidicus Strain BKS 13-15.</title>
        <authorList>
            <person name="Kumar S."/>
            <person name="Kaur N."/>
            <person name="Singh N.K."/>
            <person name="Raghava G.P."/>
            <person name="Mayilraj S."/>
        </authorList>
    </citation>
    <scope>NUCLEOTIDE SEQUENCE [LARGE SCALE GENOMIC DNA]</scope>
    <source>
        <strain evidence="4 5">BKS 13-15</strain>
    </source>
</reference>
<proteinExistence type="inferred from homology"/>
<dbReference type="EMBL" id="AOHP01000022">
    <property type="protein sequence ID" value="EMF30504.1"/>
    <property type="molecule type" value="Genomic_DNA"/>
</dbReference>
<feature type="domain" description="Flavodoxin-like fold" evidence="3">
    <location>
        <begin position="1"/>
        <end position="181"/>
    </location>
</feature>
<gene>
    <name evidence="4" type="ORF">H114_03451</name>
</gene>